<dbReference type="PROSITE" id="PS51272">
    <property type="entry name" value="SLH"/>
    <property type="match status" value="2"/>
</dbReference>
<gene>
    <name evidence="5" type="ORF">GKE90_21210</name>
    <name evidence="4" type="ORF">GKE97_18435</name>
</gene>
<dbReference type="Proteomes" id="UP000434475">
    <property type="component" value="Unassembled WGS sequence"/>
</dbReference>
<protein>
    <recommendedName>
        <fullName evidence="3">SLH domain-containing protein</fullName>
    </recommendedName>
</protein>
<evidence type="ECO:0000259" key="3">
    <source>
        <dbReference type="PROSITE" id="PS51272"/>
    </source>
</evidence>
<comment type="caution">
    <text evidence="4">The sequence shown here is derived from an EMBL/GenBank/DDBJ whole genome shotgun (WGS) entry which is preliminary data.</text>
</comment>
<feature type="signal peptide" evidence="2">
    <location>
        <begin position="1"/>
        <end position="24"/>
    </location>
</feature>
<organism evidence="4 7">
    <name type="scientific">Flavonifractor plautii</name>
    <name type="common">Fusobacterium plautii</name>
    <dbReference type="NCBI Taxonomy" id="292800"/>
    <lineage>
        <taxon>Bacteria</taxon>
        <taxon>Bacillati</taxon>
        <taxon>Bacillota</taxon>
        <taxon>Clostridia</taxon>
        <taxon>Eubacteriales</taxon>
        <taxon>Oscillospiraceae</taxon>
        <taxon>Flavonifractor</taxon>
    </lineage>
</organism>
<evidence type="ECO:0000313" key="7">
    <source>
        <dbReference type="Proteomes" id="UP000434475"/>
    </source>
</evidence>
<sequence length="521" mass="57642">MKKRISVLMLTLALCLSLGAPALAAGGFCDVNQNAWYLKYLDTAVSSGLINGRGDGRFSPDDDITGAEAVKLAACISQLLSDGSVTLTSGSPWYASYMEYAVKKGILASALDQHALSAPIMRAELMDMVCRAIPEAQRTEINSIPDGSILDISPSAPYRDNIYTLYRMGIVTGSDKRGSCLPEKCINRAEVAALVARVVDRNLRVAFQLEVSDPLDVTDEAGLSEILEGEWSYCPPNSEVPGAYISFSRDGNFHMRVMDPKNNAIWENVGAYQLERWYAMENEAPDILTLTFTDANGSEPASSAGDYMIVERTLCDGEIILSLLQINNGDSMLSTCFDDWAPILRRHTNWKPQGEPRKAEAFCASVWKVDHAARQVWLDDIEPGIRNIGRYEALPYQVAPQLDLHSLPDWLMSGGTIWSVRTDAMGQIVEMIPPTHENEDVLSEEEAAELLSEVYEVQQYLALGMTMLFVGERQNIDGETCVLIALGTDHEEYFVRELYYAVAPSGTIYTYDLFTDSWNVV</sequence>
<dbReference type="AlphaFoldDB" id="A0A6I2R592"/>
<dbReference type="Pfam" id="PF00395">
    <property type="entry name" value="SLH"/>
    <property type="match status" value="1"/>
</dbReference>
<keyword evidence="2" id="KW-0732">Signal</keyword>
<evidence type="ECO:0000256" key="2">
    <source>
        <dbReference type="SAM" id="SignalP"/>
    </source>
</evidence>
<name>A0A6I2R592_FLAPL</name>
<dbReference type="InterPro" id="IPR001119">
    <property type="entry name" value="SLH_dom"/>
</dbReference>
<evidence type="ECO:0000313" key="4">
    <source>
        <dbReference type="EMBL" id="MSB21475.1"/>
    </source>
</evidence>
<feature type="chain" id="PRO_5036176898" description="SLH domain-containing protein" evidence="2">
    <location>
        <begin position="25"/>
        <end position="521"/>
    </location>
</feature>
<reference evidence="6 7" key="1">
    <citation type="journal article" date="2019" name="Nat. Med.">
        <title>A library of human gut bacterial isolates paired with longitudinal multiomics data enables mechanistic microbiome research.</title>
        <authorList>
            <person name="Poyet M."/>
            <person name="Groussin M."/>
            <person name="Gibbons S.M."/>
            <person name="Avila-Pacheco J."/>
            <person name="Jiang X."/>
            <person name="Kearney S.M."/>
            <person name="Perrotta A.R."/>
            <person name="Berdy B."/>
            <person name="Zhao S."/>
            <person name="Lieberman T.D."/>
            <person name="Swanson P.K."/>
            <person name="Smith M."/>
            <person name="Roesemann S."/>
            <person name="Alexander J.E."/>
            <person name="Rich S.A."/>
            <person name="Livny J."/>
            <person name="Vlamakis H."/>
            <person name="Clish C."/>
            <person name="Bullock K."/>
            <person name="Deik A."/>
            <person name="Scott J."/>
            <person name="Pierce K.A."/>
            <person name="Xavier R.J."/>
            <person name="Alm E.J."/>
        </authorList>
    </citation>
    <scope>NUCLEOTIDE SEQUENCE [LARGE SCALE GENOMIC DNA]</scope>
    <source>
        <strain evidence="4 7">BIOML-A2</strain>
        <strain evidence="5 6">BIOML-A5</strain>
    </source>
</reference>
<feature type="domain" description="SLH" evidence="3">
    <location>
        <begin position="24"/>
        <end position="87"/>
    </location>
</feature>
<proteinExistence type="predicted"/>
<dbReference type="EMBL" id="WKPO01000059">
    <property type="protein sequence ID" value="MSB51171.1"/>
    <property type="molecule type" value="Genomic_DNA"/>
</dbReference>
<feature type="domain" description="SLH" evidence="3">
    <location>
        <begin position="145"/>
        <end position="209"/>
    </location>
</feature>
<evidence type="ECO:0000256" key="1">
    <source>
        <dbReference type="ARBA" id="ARBA00022737"/>
    </source>
</evidence>
<keyword evidence="1" id="KW-0677">Repeat</keyword>
<dbReference type="Proteomes" id="UP000429811">
    <property type="component" value="Unassembled WGS sequence"/>
</dbReference>
<evidence type="ECO:0000313" key="6">
    <source>
        <dbReference type="Proteomes" id="UP000429811"/>
    </source>
</evidence>
<evidence type="ECO:0000313" key="5">
    <source>
        <dbReference type="EMBL" id="MSB51171.1"/>
    </source>
</evidence>
<accession>A0A6I2R592</accession>
<dbReference type="RefSeq" id="WP_154251035.1">
    <property type="nucleotide sequence ID" value="NZ_JADMVZ010000067.1"/>
</dbReference>
<dbReference type="EMBL" id="WKPR01000023">
    <property type="protein sequence ID" value="MSB21475.1"/>
    <property type="molecule type" value="Genomic_DNA"/>
</dbReference>